<feature type="region of interest" description="Disordered" evidence="2">
    <location>
        <begin position="176"/>
        <end position="237"/>
    </location>
</feature>
<dbReference type="Pfam" id="PF00691">
    <property type="entry name" value="OmpA"/>
    <property type="match status" value="1"/>
</dbReference>
<feature type="chain" id="PRO_5011742597" evidence="3">
    <location>
        <begin position="24"/>
        <end position="361"/>
    </location>
</feature>
<feature type="domain" description="OmpA-like" evidence="4">
    <location>
        <begin position="247"/>
        <end position="361"/>
    </location>
</feature>
<dbReference type="GO" id="GO:0016020">
    <property type="term" value="C:membrane"/>
    <property type="evidence" value="ECO:0007669"/>
    <property type="project" value="UniProtKB-UniRule"/>
</dbReference>
<evidence type="ECO:0000256" key="1">
    <source>
        <dbReference type="PROSITE-ProRule" id="PRU00473"/>
    </source>
</evidence>
<dbReference type="PROSITE" id="PS51123">
    <property type="entry name" value="OMPA_2"/>
    <property type="match status" value="1"/>
</dbReference>
<evidence type="ECO:0000313" key="6">
    <source>
        <dbReference type="Proteomes" id="UP000198703"/>
    </source>
</evidence>
<name>A0A1H4GBQ0_9RHOB</name>
<dbReference type="CDD" id="cd07185">
    <property type="entry name" value="OmpA_C-like"/>
    <property type="match status" value="1"/>
</dbReference>
<dbReference type="PANTHER" id="PTHR30329">
    <property type="entry name" value="STATOR ELEMENT OF FLAGELLAR MOTOR COMPLEX"/>
    <property type="match status" value="1"/>
</dbReference>
<dbReference type="AlphaFoldDB" id="A0A1H4GBQ0"/>
<keyword evidence="1" id="KW-0472">Membrane</keyword>
<dbReference type="InterPro" id="IPR036737">
    <property type="entry name" value="OmpA-like_sf"/>
</dbReference>
<evidence type="ECO:0000256" key="3">
    <source>
        <dbReference type="SAM" id="SignalP"/>
    </source>
</evidence>
<evidence type="ECO:0000259" key="4">
    <source>
        <dbReference type="PROSITE" id="PS51123"/>
    </source>
</evidence>
<sequence>MRWRARAALGVAGAALLTALAGAAAPAPFDAMAPPDEAEPIWSSARAQGAYAAPVAPVHADPDAPATVALEGGVAWATWRMASPSSRAAARAFAAPYLADGFETVLDCDAASCGGFAFRLKLQTAPWPEMRLSALDLHQITLRRGDALASILASMAGDAAFVQVVTVENAAAAPAGQAVAPQPGANAASGRAGGAAAPSPQTASQAPPRPEVRPGPAQPSQNAGRDPMEDAGAPAAPADAADLAAALRRQGRAVLRGVTFESGGAAPDAASAAALDRAAQALALLGGRSAVLVGHTDGAGPLAVNMRVGAARAEAVRAELVARGVAPGRLQAEGAGWLAPIAPNDSDANRALNRRVELLLR</sequence>
<dbReference type="SUPFAM" id="SSF103088">
    <property type="entry name" value="OmpA-like"/>
    <property type="match status" value="1"/>
</dbReference>
<protein>
    <submittedName>
        <fullName evidence="5">OmpA-OmpF porin, OOP family</fullName>
    </submittedName>
</protein>
<feature type="compositionally biased region" description="Low complexity" evidence="2">
    <location>
        <begin position="176"/>
        <end position="206"/>
    </location>
</feature>
<proteinExistence type="predicted"/>
<organism evidence="5 6">
    <name type="scientific">Rubrimonas cliftonensis</name>
    <dbReference type="NCBI Taxonomy" id="89524"/>
    <lineage>
        <taxon>Bacteria</taxon>
        <taxon>Pseudomonadati</taxon>
        <taxon>Pseudomonadota</taxon>
        <taxon>Alphaproteobacteria</taxon>
        <taxon>Rhodobacterales</taxon>
        <taxon>Paracoccaceae</taxon>
        <taxon>Rubrimonas</taxon>
    </lineage>
</organism>
<dbReference type="PANTHER" id="PTHR30329:SF21">
    <property type="entry name" value="LIPOPROTEIN YIAD-RELATED"/>
    <property type="match status" value="1"/>
</dbReference>
<dbReference type="InterPro" id="IPR050330">
    <property type="entry name" value="Bact_OuterMem_StrucFunc"/>
</dbReference>
<reference evidence="5 6" key="1">
    <citation type="submission" date="2016-10" db="EMBL/GenBank/DDBJ databases">
        <authorList>
            <person name="de Groot N.N."/>
        </authorList>
    </citation>
    <scope>NUCLEOTIDE SEQUENCE [LARGE SCALE GENOMIC DNA]</scope>
    <source>
        <strain evidence="5 6">DSM 15345</strain>
    </source>
</reference>
<dbReference type="STRING" id="89524.SAMN05444370_1444"/>
<evidence type="ECO:0000256" key="2">
    <source>
        <dbReference type="SAM" id="MobiDB-lite"/>
    </source>
</evidence>
<dbReference type="RefSeq" id="WP_093256826.1">
    <property type="nucleotide sequence ID" value="NZ_FNQM01000044.1"/>
</dbReference>
<dbReference type="InterPro" id="IPR006665">
    <property type="entry name" value="OmpA-like"/>
</dbReference>
<feature type="signal peptide" evidence="3">
    <location>
        <begin position="1"/>
        <end position="23"/>
    </location>
</feature>
<gene>
    <name evidence="5" type="ORF">SAMN05444370_1444</name>
</gene>
<evidence type="ECO:0000313" key="5">
    <source>
        <dbReference type="EMBL" id="SEB06132.1"/>
    </source>
</evidence>
<keyword evidence="3" id="KW-0732">Signal</keyword>
<keyword evidence="6" id="KW-1185">Reference proteome</keyword>
<accession>A0A1H4GBQ0</accession>
<dbReference type="Gene3D" id="3.30.1330.60">
    <property type="entry name" value="OmpA-like domain"/>
    <property type="match status" value="1"/>
</dbReference>
<dbReference type="Proteomes" id="UP000198703">
    <property type="component" value="Unassembled WGS sequence"/>
</dbReference>
<dbReference type="OrthoDB" id="9792021at2"/>
<dbReference type="EMBL" id="FNQM01000044">
    <property type="protein sequence ID" value="SEB06132.1"/>
    <property type="molecule type" value="Genomic_DNA"/>
</dbReference>